<accession>A0A1F6DI08</accession>
<sequence length="125" mass="13786">MLKYRSLFGWGISIYAIMYLVWAGFTTYGFTAGAAPHVAALLILLVLAATAGASLQLASWKDILPYSLTWAGCIALLNLALPMPLVDWHVFAEPYVWASYALVVLVPLFCSEEVSITDEMSKWHT</sequence>
<reference evidence="2 3" key="1">
    <citation type="journal article" date="2016" name="Nat. Commun.">
        <title>Thousands of microbial genomes shed light on interconnected biogeochemical processes in an aquifer system.</title>
        <authorList>
            <person name="Anantharaman K."/>
            <person name="Brown C.T."/>
            <person name="Hug L.A."/>
            <person name="Sharon I."/>
            <person name="Castelle C.J."/>
            <person name="Probst A.J."/>
            <person name="Thomas B.C."/>
            <person name="Singh A."/>
            <person name="Wilkins M.J."/>
            <person name="Karaoz U."/>
            <person name="Brodie E.L."/>
            <person name="Williams K.H."/>
            <person name="Hubbard S.S."/>
            <person name="Banfield J.F."/>
        </authorList>
    </citation>
    <scope>NUCLEOTIDE SEQUENCE [LARGE SCALE GENOMIC DNA]</scope>
</reference>
<dbReference type="Proteomes" id="UP000178042">
    <property type="component" value="Unassembled WGS sequence"/>
</dbReference>
<feature type="transmembrane region" description="Helical" evidence="1">
    <location>
        <begin position="97"/>
        <end position="116"/>
    </location>
</feature>
<evidence type="ECO:0000313" key="2">
    <source>
        <dbReference type="EMBL" id="OGG61016.1"/>
    </source>
</evidence>
<feature type="transmembrane region" description="Helical" evidence="1">
    <location>
        <begin position="7"/>
        <end position="28"/>
    </location>
</feature>
<keyword evidence="1" id="KW-0812">Transmembrane</keyword>
<comment type="caution">
    <text evidence="2">The sequence shown here is derived from an EMBL/GenBank/DDBJ whole genome shotgun (WGS) entry which is preliminary data.</text>
</comment>
<protein>
    <submittedName>
        <fullName evidence="2">Uncharacterized protein</fullName>
    </submittedName>
</protein>
<proteinExistence type="predicted"/>
<evidence type="ECO:0000256" key="1">
    <source>
        <dbReference type="SAM" id="Phobius"/>
    </source>
</evidence>
<feature type="transmembrane region" description="Helical" evidence="1">
    <location>
        <begin position="34"/>
        <end position="55"/>
    </location>
</feature>
<dbReference type="EMBL" id="MFLD01000002">
    <property type="protein sequence ID" value="OGG61016.1"/>
    <property type="molecule type" value="Genomic_DNA"/>
</dbReference>
<keyword evidence="1" id="KW-1133">Transmembrane helix</keyword>
<name>A0A1F6DI08_9BACT</name>
<gene>
    <name evidence="2" type="ORF">A3C86_04690</name>
</gene>
<organism evidence="2 3">
    <name type="scientific">Candidatus Kaiserbacteria bacterium RIFCSPHIGHO2_02_FULL_49_16</name>
    <dbReference type="NCBI Taxonomy" id="1798490"/>
    <lineage>
        <taxon>Bacteria</taxon>
        <taxon>Candidatus Kaiseribacteriota</taxon>
    </lineage>
</organism>
<dbReference type="AlphaFoldDB" id="A0A1F6DI08"/>
<feature type="transmembrane region" description="Helical" evidence="1">
    <location>
        <begin position="67"/>
        <end position="85"/>
    </location>
</feature>
<evidence type="ECO:0000313" key="3">
    <source>
        <dbReference type="Proteomes" id="UP000178042"/>
    </source>
</evidence>
<keyword evidence="1" id="KW-0472">Membrane</keyword>